<feature type="transmembrane region" description="Helical" evidence="6">
    <location>
        <begin position="6"/>
        <end position="25"/>
    </location>
</feature>
<evidence type="ECO:0000256" key="6">
    <source>
        <dbReference type="SAM" id="Phobius"/>
    </source>
</evidence>
<dbReference type="PANTHER" id="PTHR35007">
    <property type="entry name" value="INTEGRAL MEMBRANE PROTEIN-RELATED"/>
    <property type="match status" value="1"/>
</dbReference>
<dbReference type="EMBL" id="JAVRIC010000005">
    <property type="protein sequence ID" value="MDT0496765.1"/>
    <property type="molecule type" value="Genomic_DNA"/>
</dbReference>
<dbReference type="RefSeq" id="WP_311364158.1">
    <property type="nucleotide sequence ID" value="NZ_JAVRIC010000005.1"/>
</dbReference>
<evidence type="ECO:0000313" key="9">
    <source>
        <dbReference type="Proteomes" id="UP001254608"/>
    </source>
</evidence>
<dbReference type="PANTHER" id="PTHR35007:SF1">
    <property type="entry name" value="PILUS ASSEMBLY PROTEIN"/>
    <property type="match status" value="1"/>
</dbReference>
<evidence type="ECO:0000256" key="1">
    <source>
        <dbReference type="ARBA" id="ARBA00004651"/>
    </source>
</evidence>
<keyword evidence="2" id="KW-1003">Cell membrane</keyword>
<evidence type="ECO:0000313" key="8">
    <source>
        <dbReference type="EMBL" id="MDT0496765.1"/>
    </source>
</evidence>
<feature type="domain" description="Type II secretion system protein GspF" evidence="7">
    <location>
        <begin position="139"/>
        <end position="261"/>
    </location>
</feature>
<evidence type="ECO:0000256" key="2">
    <source>
        <dbReference type="ARBA" id="ARBA00022475"/>
    </source>
</evidence>
<sequence length="307" mass="33924">MSQEMIWIFALAAFALVVSAFILLARAGRREKQEEVLLRLRAGEDAGLPSPIEDGDEGWLRPVYHLVWRTGSDATPRSITIGLAVLVVLLILLPLALGVLVGLAALAILLVLGYGLLQRQGAKRRARILEQLPDFLESAMRVLVAGNTLEEALFAAANDSHDPIRTLFLRISRQVRLGAPIDEVLGRYADLYRMRDLKVMAIAASINRRYGGSMRNVVRSLITAIRNRELASRELRALTAETRFSALVLAIVPIGLTLYILARNPAYYLDMWLTTGGKITLMAAVGLQVAGVYVLWRMLRGVEDADR</sequence>
<dbReference type="InterPro" id="IPR018076">
    <property type="entry name" value="T2SS_GspF_dom"/>
</dbReference>
<comment type="subcellular location">
    <subcellularLocation>
        <location evidence="1">Cell membrane</location>
        <topology evidence="1">Multi-pass membrane protein</topology>
    </subcellularLocation>
</comment>
<protein>
    <submittedName>
        <fullName evidence="8">Type II secretion system F family protein</fullName>
    </submittedName>
</protein>
<feature type="transmembrane region" description="Helical" evidence="6">
    <location>
        <begin position="281"/>
        <end position="299"/>
    </location>
</feature>
<keyword evidence="3 6" id="KW-0812">Transmembrane</keyword>
<proteinExistence type="predicted"/>
<dbReference type="Pfam" id="PF00482">
    <property type="entry name" value="T2SSF"/>
    <property type="match status" value="1"/>
</dbReference>
<keyword evidence="5 6" id="KW-0472">Membrane</keyword>
<evidence type="ECO:0000256" key="3">
    <source>
        <dbReference type="ARBA" id="ARBA00022692"/>
    </source>
</evidence>
<feature type="transmembrane region" description="Helical" evidence="6">
    <location>
        <begin position="99"/>
        <end position="117"/>
    </location>
</feature>
<evidence type="ECO:0000259" key="7">
    <source>
        <dbReference type="Pfam" id="PF00482"/>
    </source>
</evidence>
<comment type="caution">
    <text evidence="8">The sequence shown here is derived from an EMBL/GenBank/DDBJ whole genome shotgun (WGS) entry which is preliminary data.</text>
</comment>
<evidence type="ECO:0000256" key="4">
    <source>
        <dbReference type="ARBA" id="ARBA00022989"/>
    </source>
</evidence>
<name>A0ABU2WGU1_9GAMM</name>
<feature type="transmembrane region" description="Helical" evidence="6">
    <location>
        <begin position="74"/>
        <end position="93"/>
    </location>
</feature>
<accession>A0ABU2WGU1</accession>
<keyword evidence="9" id="KW-1185">Reference proteome</keyword>
<organism evidence="8 9">
    <name type="scientific">Banduia mediterranea</name>
    <dbReference type="NCBI Taxonomy" id="3075609"/>
    <lineage>
        <taxon>Bacteria</taxon>
        <taxon>Pseudomonadati</taxon>
        <taxon>Pseudomonadota</taxon>
        <taxon>Gammaproteobacteria</taxon>
        <taxon>Nevskiales</taxon>
        <taxon>Algiphilaceae</taxon>
        <taxon>Banduia</taxon>
    </lineage>
</organism>
<gene>
    <name evidence="8" type="ORF">RM530_05230</name>
</gene>
<keyword evidence="4 6" id="KW-1133">Transmembrane helix</keyword>
<evidence type="ECO:0000256" key="5">
    <source>
        <dbReference type="ARBA" id="ARBA00023136"/>
    </source>
</evidence>
<reference evidence="8 9" key="1">
    <citation type="submission" date="2023-09" db="EMBL/GenBank/DDBJ databases">
        <authorList>
            <person name="Rey-Velasco X."/>
        </authorList>
    </citation>
    <scope>NUCLEOTIDE SEQUENCE [LARGE SCALE GENOMIC DNA]</scope>
    <source>
        <strain evidence="8 9">W345</strain>
    </source>
</reference>
<feature type="transmembrane region" description="Helical" evidence="6">
    <location>
        <begin position="244"/>
        <end position="261"/>
    </location>
</feature>
<dbReference type="Proteomes" id="UP001254608">
    <property type="component" value="Unassembled WGS sequence"/>
</dbReference>